<reference evidence="1 2" key="1">
    <citation type="journal article" date="2015" name="Genome Biol.">
        <title>Comparative genomics of Steinernema reveals deeply conserved gene regulatory networks.</title>
        <authorList>
            <person name="Dillman A.R."/>
            <person name="Macchietto M."/>
            <person name="Porter C.F."/>
            <person name="Rogers A."/>
            <person name="Williams B."/>
            <person name="Antoshechkin I."/>
            <person name="Lee M.M."/>
            <person name="Goodwin Z."/>
            <person name="Lu X."/>
            <person name="Lewis E.E."/>
            <person name="Goodrich-Blair H."/>
            <person name="Stock S.P."/>
            <person name="Adams B.J."/>
            <person name="Sternberg P.W."/>
            <person name="Mortazavi A."/>
        </authorList>
    </citation>
    <scope>NUCLEOTIDE SEQUENCE [LARGE SCALE GENOMIC DNA]</scope>
    <source>
        <strain evidence="1 2">ALL</strain>
    </source>
</reference>
<gene>
    <name evidence="1" type="ORF">L596_007831</name>
</gene>
<evidence type="ECO:0000313" key="2">
    <source>
        <dbReference type="Proteomes" id="UP000298663"/>
    </source>
</evidence>
<proteinExistence type="predicted"/>
<dbReference type="AlphaFoldDB" id="A0A4U5PAN5"/>
<comment type="caution">
    <text evidence="1">The sequence shown here is derived from an EMBL/GenBank/DDBJ whole genome shotgun (WGS) entry which is preliminary data.</text>
</comment>
<reference evidence="1 2" key="2">
    <citation type="journal article" date="2019" name="G3 (Bethesda)">
        <title>Hybrid Assembly of the Genome of the Entomopathogenic Nematode Steinernema carpocapsae Identifies the X-Chromosome.</title>
        <authorList>
            <person name="Serra L."/>
            <person name="Macchietto M."/>
            <person name="Macias-Munoz A."/>
            <person name="McGill C.J."/>
            <person name="Rodriguez I.M."/>
            <person name="Rodriguez B."/>
            <person name="Murad R."/>
            <person name="Mortazavi A."/>
        </authorList>
    </citation>
    <scope>NUCLEOTIDE SEQUENCE [LARGE SCALE GENOMIC DNA]</scope>
    <source>
        <strain evidence="1 2">ALL</strain>
    </source>
</reference>
<evidence type="ECO:0000313" key="1">
    <source>
        <dbReference type="EMBL" id="TKR93358.1"/>
    </source>
</evidence>
<keyword evidence="2" id="KW-1185">Reference proteome</keyword>
<protein>
    <submittedName>
        <fullName evidence="1">Uncharacterized protein</fullName>
    </submittedName>
</protein>
<name>A0A4U5PAN5_STECR</name>
<dbReference type="EMBL" id="AZBU02000002">
    <property type="protein sequence ID" value="TKR93358.1"/>
    <property type="molecule type" value="Genomic_DNA"/>
</dbReference>
<accession>A0A4U5PAN5</accession>
<sequence length="76" mass="8713">MHEAHLGFKYFGGPLHLLYFNVPFLVILQSSEEVFNSKTFGELSNRLWPPIPGVICHFLQAPSPLCFHLFVLLFPL</sequence>
<organism evidence="1 2">
    <name type="scientific">Steinernema carpocapsae</name>
    <name type="common">Entomopathogenic nematode</name>
    <dbReference type="NCBI Taxonomy" id="34508"/>
    <lineage>
        <taxon>Eukaryota</taxon>
        <taxon>Metazoa</taxon>
        <taxon>Ecdysozoa</taxon>
        <taxon>Nematoda</taxon>
        <taxon>Chromadorea</taxon>
        <taxon>Rhabditida</taxon>
        <taxon>Tylenchina</taxon>
        <taxon>Panagrolaimomorpha</taxon>
        <taxon>Strongyloidoidea</taxon>
        <taxon>Steinernematidae</taxon>
        <taxon>Steinernema</taxon>
    </lineage>
</organism>
<dbReference type="Proteomes" id="UP000298663">
    <property type="component" value="Unassembled WGS sequence"/>
</dbReference>